<dbReference type="Pfam" id="PF12412">
    <property type="entry name" value="DUF3667"/>
    <property type="match status" value="1"/>
</dbReference>
<dbReference type="InterPro" id="IPR022134">
    <property type="entry name" value="DUF3667"/>
</dbReference>
<dbReference type="Proteomes" id="UP000279541">
    <property type="component" value="Chromosome"/>
</dbReference>
<dbReference type="STRING" id="112234.SAMN05421768_106226"/>
<name>A0A1N7IQG4_9FLAO</name>
<feature type="transmembrane region" description="Helical" evidence="1">
    <location>
        <begin position="155"/>
        <end position="177"/>
    </location>
</feature>
<keyword evidence="1" id="KW-0812">Transmembrane</keyword>
<dbReference type="EMBL" id="CP033926">
    <property type="protein sequence ID" value="AZA98359.1"/>
    <property type="molecule type" value="Genomic_DNA"/>
</dbReference>
<evidence type="ECO:0000313" key="2">
    <source>
        <dbReference type="EMBL" id="AZA98359.1"/>
    </source>
</evidence>
<gene>
    <name evidence="2" type="ORF">EG359_01505</name>
    <name evidence="3" type="ORF">SAMN05421768_106226</name>
</gene>
<evidence type="ECO:0000313" key="3">
    <source>
        <dbReference type="EMBL" id="SIS39246.1"/>
    </source>
</evidence>
<dbReference type="KEGG" id="cjt:EG359_01505"/>
<accession>A0A1N7IQG4</accession>
<dbReference type="RefSeq" id="WP_076355697.1">
    <property type="nucleotide sequence ID" value="NZ_CP033926.1"/>
</dbReference>
<evidence type="ECO:0000313" key="5">
    <source>
        <dbReference type="Proteomes" id="UP000279541"/>
    </source>
</evidence>
<reference evidence="3 4" key="1">
    <citation type="submission" date="2017-01" db="EMBL/GenBank/DDBJ databases">
        <authorList>
            <person name="Mah S.A."/>
            <person name="Swanson W.J."/>
            <person name="Moy G.W."/>
            <person name="Vacquier V.D."/>
        </authorList>
    </citation>
    <scope>NUCLEOTIDE SEQUENCE [LARGE SCALE GENOMIC DNA]</scope>
    <source>
        <strain evidence="3 4">DSM 16927</strain>
    </source>
</reference>
<feature type="transmembrane region" description="Helical" evidence="1">
    <location>
        <begin position="76"/>
        <end position="96"/>
    </location>
</feature>
<feature type="transmembrane region" description="Helical" evidence="1">
    <location>
        <begin position="223"/>
        <end position="247"/>
    </location>
</feature>
<dbReference type="Proteomes" id="UP000186106">
    <property type="component" value="Unassembled WGS sequence"/>
</dbReference>
<sequence length="248" mass="28456">MYDKCLNCSQPVSTNFCSNCGQKSSTHRYSLRHFIEHDLIHGVWHVDKGILFTVKELFTRPGNSVREYILGKRANYFNFITLLLLTATVSAVLSHYSTIEYSSLVSEEGKASVNSFENLVTSYLKFFLLLSIPFNSFFSYIWFRKAEFNYSEHLVLNSYKTAAEMIASIVLTVIALFFNSTPIVVSIYFTAFCIFSLGYGIWFYSQFFSQSGYSRGSLIFRSLMIPVSFMLFQCIVGLIWGFLALMLK</sequence>
<dbReference type="OrthoDB" id="7446256at2"/>
<organism evidence="3 4">
    <name type="scientific">Chryseobacterium joostei</name>
    <dbReference type="NCBI Taxonomy" id="112234"/>
    <lineage>
        <taxon>Bacteria</taxon>
        <taxon>Pseudomonadati</taxon>
        <taxon>Bacteroidota</taxon>
        <taxon>Flavobacteriia</taxon>
        <taxon>Flavobacteriales</taxon>
        <taxon>Weeksellaceae</taxon>
        <taxon>Chryseobacterium group</taxon>
        <taxon>Chryseobacterium</taxon>
    </lineage>
</organism>
<evidence type="ECO:0000256" key="1">
    <source>
        <dbReference type="SAM" id="Phobius"/>
    </source>
</evidence>
<dbReference type="AlphaFoldDB" id="A0A1N7IQG4"/>
<proteinExistence type="predicted"/>
<reference evidence="2 5" key="2">
    <citation type="submission" date="2018-11" db="EMBL/GenBank/DDBJ databases">
        <title>Proposal to divide the Flavobacteriaceae and reorganize its genera based on Amino Acid Identity values calculated from whole genome sequences.</title>
        <authorList>
            <person name="Nicholson A.C."/>
            <person name="Gulvik C.A."/>
            <person name="Whitney A.M."/>
            <person name="Humrighouse B.W."/>
            <person name="Bell M."/>
            <person name="Holmes B."/>
            <person name="Steigerwalt A.G."/>
            <person name="Villarma A."/>
            <person name="Sheth M."/>
            <person name="Batra D."/>
            <person name="Pryor J."/>
            <person name="Bernardet J.-F."/>
            <person name="Hugo C."/>
            <person name="Kampfer P."/>
            <person name="Newman J."/>
            <person name="McQuiston J.R."/>
        </authorList>
    </citation>
    <scope>NUCLEOTIDE SEQUENCE [LARGE SCALE GENOMIC DNA]</scope>
    <source>
        <strain evidence="2 5">DSM 16927</strain>
    </source>
</reference>
<keyword evidence="5" id="KW-1185">Reference proteome</keyword>
<evidence type="ECO:0000313" key="4">
    <source>
        <dbReference type="Proteomes" id="UP000186106"/>
    </source>
</evidence>
<protein>
    <submittedName>
        <fullName evidence="2">DUF3667 domain-containing protein</fullName>
    </submittedName>
</protein>
<keyword evidence="1" id="KW-0472">Membrane</keyword>
<feature type="transmembrane region" description="Helical" evidence="1">
    <location>
        <begin position="123"/>
        <end position="143"/>
    </location>
</feature>
<keyword evidence="1" id="KW-1133">Transmembrane helix</keyword>
<feature type="transmembrane region" description="Helical" evidence="1">
    <location>
        <begin position="183"/>
        <end position="202"/>
    </location>
</feature>
<dbReference type="EMBL" id="FTNZ01000006">
    <property type="protein sequence ID" value="SIS39246.1"/>
    <property type="molecule type" value="Genomic_DNA"/>
</dbReference>